<organism evidence="2 3">
    <name type="scientific">Lasius niger</name>
    <name type="common">Black garden ant</name>
    <dbReference type="NCBI Taxonomy" id="67767"/>
    <lineage>
        <taxon>Eukaryota</taxon>
        <taxon>Metazoa</taxon>
        <taxon>Ecdysozoa</taxon>
        <taxon>Arthropoda</taxon>
        <taxon>Hexapoda</taxon>
        <taxon>Insecta</taxon>
        <taxon>Pterygota</taxon>
        <taxon>Neoptera</taxon>
        <taxon>Endopterygota</taxon>
        <taxon>Hymenoptera</taxon>
        <taxon>Apocrita</taxon>
        <taxon>Aculeata</taxon>
        <taxon>Formicoidea</taxon>
        <taxon>Formicidae</taxon>
        <taxon>Formicinae</taxon>
        <taxon>Lasius</taxon>
        <taxon>Lasius</taxon>
    </lineage>
</organism>
<dbReference type="AlphaFoldDB" id="A0A0J7JXG6"/>
<feature type="compositionally biased region" description="Polar residues" evidence="1">
    <location>
        <begin position="1"/>
        <end position="16"/>
    </location>
</feature>
<dbReference type="PaxDb" id="67767-A0A0J7JXG6"/>
<accession>A0A0J7JXG6</accession>
<comment type="caution">
    <text evidence="2">The sequence shown here is derived from an EMBL/GenBank/DDBJ whole genome shotgun (WGS) entry which is preliminary data.</text>
</comment>
<keyword evidence="3" id="KW-1185">Reference proteome</keyword>
<dbReference type="Proteomes" id="UP000036403">
    <property type="component" value="Unassembled WGS sequence"/>
</dbReference>
<gene>
    <name evidence="2" type="ORF">RF55_21989</name>
</gene>
<name>A0A0J7JXG6_LASNI</name>
<reference evidence="2 3" key="1">
    <citation type="submission" date="2015-04" db="EMBL/GenBank/DDBJ databases">
        <title>Lasius niger genome sequencing.</title>
        <authorList>
            <person name="Konorov E.A."/>
            <person name="Nikitin M.A."/>
            <person name="Kirill M.V."/>
            <person name="Chang P."/>
        </authorList>
    </citation>
    <scope>NUCLEOTIDE SEQUENCE [LARGE SCALE GENOMIC DNA]</scope>
    <source>
        <tissue evidence="2">Whole</tissue>
    </source>
</reference>
<sequence length="116" mass="13180">MVKALQQETSHKQSANETDEEKLEWETVRKEQKTGRNSKKRKANSSLEVSPDMSSQKQEADKNNNEKGHLPPPIFTSGVKDFNTFKEAMLQNVKCDTRLKMLANGDINVGRCPRFA</sequence>
<feature type="compositionally biased region" description="Basic and acidic residues" evidence="1">
    <location>
        <begin position="58"/>
        <end position="69"/>
    </location>
</feature>
<feature type="compositionally biased region" description="Polar residues" evidence="1">
    <location>
        <begin position="44"/>
        <end position="57"/>
    </location>
</feature>
<evidence type="ECO:0000313" key="2">
    <source>
        <dbReference type="EMBL" id="KMQ82749.1"/>
    </source>
</evidence>
<feature type="region of interest" description="Disordered" evidence="1">
    <location>
        <begin position="1"/>
        <end position="75"/>
    </location>
</feature>
<evidence type="ECO:0000256" key="1">
    <source>
        <dbReference type="SAM" id="MobiDB-lite"/>
    </source>
</evidence>
<protein>
    <submittedName>
        <fullName evidence="2">Uncharacterized protein</fullName>
    </submittedName>
</protein>
<dbReference type="EMBL" id="LBMM01023289">
    <property type="protein sequence ID" value="KMQ82749.1"/>
    <property type="molecule type" value="Genomic_DNA"/>
</dbReference>
<evidence type="ECO:0000313" key="3">
    <source>
        <dbReference type="Proteomes" id="UP000036403"/>
    </source>
</evidence>
<feature type="compositionally biased region" description="Basic and acidic residues" evidence="1">
    <location>
        <begin position="24"/>
        <end position="34"/>
    </location>
</feature>
<proteinExistence type="predicted"/>